<dbReference type="InterPro" id="IPR050057">
    <property type="entry name" value="Prokaryotic/Mito_RF"/>
</dbReference>
<evidence type="ECO:0000313" key="3">
    <source>
        <dbReference type="EMBL" id="RFM26370.1"/>
    </source>
</evidence>
<evidence type="ECO:0000259" key="2">
    <source>
        <dbReference type="PROSITE" id="PS00745"/>
    </source>
</evidence>
<dbReference type="PANTHER" id="PTHR43804">
    <property type="entry name" value="LD18447P"/>
    <property type="match status" value="1"/>
</dbReference>
<dbReference type="Gene3D" id="3.30.70.1660">
    <property type="match status" value="1"/>
</dbReference>
<sequence>MHNSILIQVSAGRGPAECCRAVARLVPLLIKDADKQGITATVTEQTPGELNGTLQSVLLRLEGSAAAAFAASWEGSVQWVAQSPYRRMHKRKNWFVSLQVFKPAAQQVPPGTIVYTTCRASGPGGQHVNKTESAVWAIHVASGISVLASDTRSQHQNKKLATERLLQKLAAWQLEQQLASAQQQWEQHTHTQRGNAARVIRMPL</sequence>
<gene>
    <name evidence="3" type="ORF">DXN05_20910</name>
</gene>
<keyword evidence="4" id="KW-1185">Reference proteome</keyword>
<dbReference type="SUPFAM" id="SSF75620">
    <property type="entry name" value="Release factor"/>
    <property type="match status" value="1"/>
</dbReference>
<dbReference type="AlphaFoldDB" id="A0A3E1NEG8"/>
<comment type="caution">
    <text evidence="3">The sequence shown here is derived from an EMBL/GenBank/DDBJ whole genome shotgun (WGS) entry which is preliminary data.</text>
</comment>
<dbReference type="PANTHER" id="PTHR43804:SF9">
    <property type="entry name" value="PEPTIDE CHAIN RELEASE FACTOR HOMOLOG-RELATED"/>
    <property type="match status" value="1"/>
</dbReference>
<reference evidence="3 4" key="1">
    <citation type="submission" date="2018-08" db="EMBL/GenBank/DDBJ databases">
        <title>Chitinophagaceae sp. K23C18032701, a novel bacterium isolated from forest soil.</title>
        <authorList>
            <person name="Wang C."/>
        </authorList>
    </citation>
    <scope>NUCLEOTIDE SEQUENCE [LARGE SCALE GENOMIC DNA]</scope>
    <source>
        <strain evidence="3 4">K23C18032701</strain>
    </source>
</reference>
<protein>
    <submittedName>
        <fullName evidence="3">Peptide chain release factor H</fullName>
    </submittedName>
</protein>
<dbReference type="OrthoDB" id="9815709at2"/>
<dbReference type="InterPro" id="IPR000352">
    <property type="entry name" value="Pep_chain_release_fac_I"/>
</dbReference>
<dbReference type="InterPro" id="IPR017509">
    <property type="entry name" value="PrfH"/>
</dbReference>
<comment type="similarity">
    <text evidence="1">Belongs to the prokaryotic/mitochondrial release factor family.</text>
</comment>
<name>A0A3E1NEG8_9BACT</name>
<dbReference type="GO" id="GO:0003747">
    <property type="term" value="F:translation release factor activity"/>
    <property type="evidence" value="ECO:0007669"/>
    <property type="project" value="InterPro"/>
</dbReference>
<dbReference type="Pfam" id="PF00472">
    <property type="entry name" value="RF-1"/>
    <property type="match status" value="1"/>
</dbReference>
<dbReference type="Proteomes" id="UP000261284">
    <property type="component" value="Unassembled WGS sequence"/>
</dbReference>
<proteinExistence type="inferred from homology"/>
<dbReference type="InterPro" id="IPR045853">
    <property type="entry name" value="Pep_chain_release_fac_I_sf"/>
</dbReference>
<evidence type="ECO:0000256" key="1">
    <source>
        <dbReference type="ARBA" id="ARBA00010835"/>
    </source>
</evidence>
<organism evidence="3 4">
    <name type="scientific">Deminuibacter soli</name>
    <dbReference type="NCBI Taxonomy" id="2291815"/>
    <lineage>
        <taxon>Bacteria</taxon>
        <taxon>Pseudomonadati</taxon>
        <taxon>Bacteroidota</taxon>
        <taxon>Chitinophagia</taxon>
        <taxon>Chitinophagales</taxon>
        <taxon>Chitinophagaceae</taxon>
        <taxon>Deminuibacter</taxon>
    </lineage>
</organism>
<dbReference type="EMBL" id="QTJU01000010">
    <property type="protein sequence ID" value="RFM26370.1"/>
    <property type="molecule type" value="Genomic_DNA"/>
</dbReference>
<dbReference type="PROSITE" id="PS00745">
    <property type="entry name" value="RF_PROK_I"/>
    <property type="match status" value="1"/>
</dbReference>
<dbReference type="NCBIfam" id="TIGR03072">
    <property type="entry name" value="release_prfH"/>
    <property type="match status" value="1"/>
</dbReference>
<accession>A0A3E1NEG8</accession>
<dbReference type="Gene3D" id="3.30.160.20">
    <property type="match status" value="1"/>
</dbReference>
<feature type="domain" description="Prokaryotic-type class I peptide chain release factors" evidence="2">
    <location>
        <begin position="119"/>
        <end position="135"/>
    </location>
</feature>
<dbReference type="RefSeq" id="WP_116849242.1">
    <property type="nucleotide sequence ID" value="NZ_QTJU01000010.1"/>
</dbReference>
<evidence type="ECO:0000313" key="4">
    <source>
        <dbReference type="Proteomes" id="UP000261284"/>
    </source>
</evidence>